<gene>
    <name evidence="2" type="ORF">PEBR_07843</name>
</gene>
<keyword evidence="1" id="KW-0472">Membrane</keyword>
<dbReference type="AlphaFoldDB" id="A0A1S9RX12"/>
<dbReference type="PANTHER" id="PTHR35896:SF3">
    <property type="entry name" value="MAJOR FACILITATOR SUPERFAMILY TRANSPORTER"/>
    <property type="match status" value="1"/>
</dbReference>
<keyword evidence="1" id="KW-1133">Transmembrane helix</keyword>
<proteinExistence type="predicted"/>
<dbReference type="EMBL" id="LJBN01000107">
    <property type="protein sequence ID" value="OOQ89538.1"/>
    <property type="molecule type" value="Genomic_DNA"/>
</dbReference>
<comment type="caution">
    <text evidence="2">The sequence shown here is derived from an EMBL/GenBank/DDBJ whole genome shotgun (WGS) entry which is preliminary data.</text>
</comment>
<accession>A0A1S9RX12</accession>
<feature type="transmembrane region" description="Helical" evidence="1">
    <location>
        <begin position="32"/>
        <end position="53"/>
    </location>
</feature>
<evidence type="ECO:0000256" key="1">
    <source>
        <dbReference type="SAM" id="Phobius"/>
    </source>
</evidence>
<sequence>MSSKLGKYNRIKERPEEVTTSRYPIKQTTPKLMWFLFAASIALCATAIAFLAVEIRWHSATPYTQSLYPQLKSRKYTCGNSTEEAKQRGCTFDVLSMNWLPEQCPRDETAEFIDYAANETWVYYRDRHAKHPIDGADELSELGDKFWWSTQREHLVHCAFMILRLHKVLERGGKIDHLTGSFSHTKHCVMMLLDASKSDPENDRVNTPGNIALGSC</sequence>
<protein>
    <submittedName>
        <fullName evidence="2">Uncharacterized protein</fullName>
    </submittedName>
</protein>
<evidence type="ECO:0000313" key="2">
    <source>
        <dbReference type="EMBL" id="OOQ89538.1"/>
    </source>
</evidence>
<evidence type="ECO:0000313" key="3">
    <source>
        <dbReference type="Proteomes" id="UP000190744"/>
    </source>
</evidence>
<keyword evidence="1" id="KW-0812">Transmembrane</keyword>
<reference evidence="3" key="1">
    <citation type="submission" date="2015-09" db="EMBL/GenBank/DDBJ databases">
        <authorList>
            <person name="Fill T.P."/>
            <person name="Baretta J.F."/>
            <person name="de Almeida L.G."/>
            <person name="Rocha M."/>
            <person name="de Souza D.H."/>
            <person name="Malavazi I."/>
            <person name="Cerdeira L.T."/>
            <person name="Hong H."/>
            <person name="Samborskyy M."/>
            <person name="de Vasconcelos A.T."/>
            <person name="Leadlay P."/>
            <person name="Rodrigues-Filho E."/>
        </authorList>
    </citation>
    <scope>NUCLEOTIDE SEQUENCE [LARGE SCALE GENOMIC DNA]</scope>
    <source>
        <strain evidence="3">LaBioMMi 136</strain>
    </source>
</reference>
<organism evidence="2 3">
    <name type="scientific">Penicillium brasilianum</name>
    <dbReference type="NCBI Taxonomy" id="104259"/>
    <lineage>
        <taxon>Eukaryota</taxon>
        <taxon>Fungi</taxon>
        <taxon>Dikarya</taxon>
        <taxon>Ascomycota</taxon>
        <taxon>Pezizomycotina</taxon>
        <taxon>Eurotiomycetes</taxon>
        <taxon>Eurotiomycetidae</taxon>
        <taxon>Eurotiales</taxon>
        <taxon>Aspergillaceae</taxon>
        <taxon>Penicillium</taxon>
    </lineage>
</organism>
<dbReference type="Proteomes" id="UP000190744">
    <property type="component" value="Unassembled WGS sequence"/>
</dbReference>
<dbReference type="InterPro" id="IPR053008">
    <property type="entry name" value="Phomopsin_biosynth_assoc"/>
</dbReference>
<name>A0A1S9RX12_PENBI</name>
<dbReference type="PANTHER" id="PTHR35896">
    <property type="entry name" value="IG-LIKE DOMAIN-CONTAINING PROTEIN"/>
    <property type="match status" value="1"/>
</dbReference>